<protein>
    <submittedName>
        <fullName evidence="1">Uncharacterized protein</fullName>
    </submittedName>
</protein>
<evidence type="ECO:0000313" key="1">
    <source>
        <dbReference type="EMBL" id="JAS71646.1"/>
    </source>
</evidence>
<dbReference type="PANTHER" id="PTHR10609:SF14">
    <property type="entry name" value="BIOTINIDASE"/>
    <property type="match status" value="1"/>
</dbReference>
<dbReference type="Gene3D" id="3.60.110.10">
    <property type="entry name" value="Carbon-nitrogen hydrolase"/>
    <property type="match status" value="1"/>
</dbReference>
<proteinExistence type="predicted"/>
<accession>A0A1B6HAC3</accession>
<name>A0A1B6HAC3_9HEMI</name>
<reference evidence="1" key="1">
    <citation type="submission" date="2015-11" db="EMBL/GenBank/DDBJ databases">
        <title>De novo transcriptome assembly of four potential Pierce s Disease insect vectors from Arizona vineyards.</title>
        <authorList>
            <person name="Tassone E.E."/>
        </authorList>
    </citation>
    <scope>NUCLEOTIDE SEQUENCE</scope>
</reference>
<dbReference type="EMBL" id="GECU01036060">
    <property type="protein sequence ID" value="JAS71646.1"/>
    <property type="molecule type" value="Transcribed_RNA"/>
</dbReference>
<feature type="non-terminal residue" evidence="1">
    <location>
        <position position="1"/>
    </location>
</feature>
<feature type="non-terminal residue" evidence="1">
    <location>
        <position position="100"/>
    </location>
</feature>
<organism evidence="1">
    <name type="scientific">Homalodisca liturata</name>
    <dbReference type="NCBI Taxonomy" id="320908"/>
    <lineage>
        <taxon>Eukaryota</taxon>
        <taxon>Metazoa</taxon>
        <taxon>Ecdysozoa</taxon>
        <taxon>Arthropoda</taxon>
        <taxon>Hexapoda</taxon>
        <taxon>Insecta</taxon>
        <taxon>Pterygota</taxon>
        <taxon>Neoptera</taxon>
        <taxon>Paraneoptera</taxon>
        <taxon>Hemiptera</taxon>
        <taxon>Auchenorrhyncha</taxon>
        <taxon>Membracoidea</taxon>
        <taxon>Cicadellidae</taxon>
        <taxon>Cicadellinae</taxon>
        <taxon>Proconiini</taxon>
        <taxon>Homalodisca</taxon>
    </lineage>
</organism>
<dbReference type="InterPro" id="IPR040154">
    <property type="entry name" value="Biotinidase/VNN"/>
</dbReference>
<dbReference type="InterPro" id="IPR036526">
    <property type="entry name" value="C-N_Hydrolase_sf"/>
</dbReference>
<dbReference type="PANTHER" id="PTHR10609">
    <property type="entry name" value="BIOTINIDASE-RELATED"/>
    <property type="match status" value="1"/>
</dbReference>
<gene>
    <name evidence="1" type="ORF">g.56290</name>
</gene>
<sequence>LDILFQNPGLDMIHKCNTTHFIYTAVWFSEMPFQTSIQEQWYWSYTADVVLIAAGYNAPSLGSSGSGIYLGRKGQALYNMTEIRKSFMIHADVPKTLTSF</sequence>
<dbReference type="AlphaFoldDB" id="A0A1B6HAC3"/>